<dbReference type="Pfam" id="PF17179">
    <property type="entry name" value="Fer4_22"/>
    <property type="match status" value="1"/>
</dbReference>
<dbReference type="RefSeq" id="WP_304602177.1">
    <property type="nucleotide sequence ID" value="NZ_JAUQYO010000001.1"/>
</dbReference>
<reference evidence="5 6" key="1">
    <citation type="submission" date="2023-07" db="EMBL/GenBank/DDBJ databases">
        <title>Description of novel actinomycetes strains, isolated from tidal flat sediment.</title>
        <authorList>
            <person name="Lu C."/>
        </authorList>
    </citation>
    <scope>NUCLEOTIDE SEQUENCE [LARGE SCALE GENOMIC DNA]</scope>
    <source>
        <strain evidence="5 6">SYSU T00b441</strain>
    </source>
</reference>
<organism evidence="5 6">
    <name type="scientific">Actinotalea lenta</name>
    <dbReference type="NCBI Taxonomy" id="3064654"/>
    <lineage>
        <taxon>Bacteria</taxon>
        <taxon>Bacillati</taxon>
        <taxon>Actinomycetota</taxon>
        <taxon>Actinomycetes</taxon>
        <taxon>Micrococcales</taxon>
        <taxon>Cellulomonadaceae</taxon>
        <taxon>Actinotalea</taxon>
    </lineage>
</organism>
<evidence type="ECO:0000259" key="4">
    <source>
        <dbReference type="PROSITE" id="PS51379"/>
    </source>
</evidence>
<dbReference type="SUPFAM" id="SSF46548">
    <property type="entry name" value="alpha-helical ferredoxin"/>
    <property type="match status" value="1"/>
</dbReference>
<keyword evidence="2" id="KW-0408">Iron</keyword>
<gene>
    <name evidence="5" type="ORF">Q6348_14875</name>
</gene>
<dbReference type="InterPro" id="IPR017896">
    <property type="entry name" value="4Fe4S_Fe-S-bd"/>
</dbReference>
<evidence type="ECO:0000313" key="6">
    <source>
        <dbReference type="Proteomes" id="UP001232536"/>
    </source>
</evidence>
<evidence type="ECO:0000256" key="3">
    <source>
        <dbReference type="ARBA" id="ARBA00023014"/>
    </source>
</evidence>
<evidence type="ECO:0000256" key="1">
    <source>
        <dbReference type="ARBA" id="ARBA00022723"/>
    </source>
</evidence>
<sequence length="381" mass="40907">MRTMGLAGLDELVEALGRAGYEVFGPRVRDGAMVLAPISGVADLPRGVGDTQDAAHYRLRDRGDERLFGYATAVQGLKQVLFPSHELLWRARKTPIGFDVEEADATPPKPRAFLGARDCDLRALAVHDTVLASREYADKPYQQRRDGVFVVAVTCADPGGTCFCVSQGGSPKPQAGFDLSLTELLDDDGHRFLVEVGSERGAQILAEVSTAEAVAADTDAADALVATATASMGRTLDTEGLHDVMFASADSPHWDTVASRCLACTNCTLVCPTCFCTSVEDTTDLAMTTTERHRVWDSCFGARFSYIHGGVVRESGSSRYRQWITHKLAGYQDQFGLSGCVGCGRCITWCPAAIDITAEAAALRASLPATEEDLQTVGETR</sequence>
<dbReference type="Gene3D" id="1.10.1060.10">
    <property type="entry name" value="Alpha-helical ferredoxin"/>
    <property type="match status" value="1"/>
</dbReference>
<accession>A0ABT9DF65</accession>
<dbReference type="PROSITE" id="PS51379">
    <property type="entry name" value="4FE4S_FER_2"/>
    <property type="match status" value="2"/>
</dbReference>
<dbReference type="InterPro" id="IPR009051">
    <property type="entry name" value="Helical_ferredxn"/>
</dbReference>
<keyword evidence="3" id="KW-0411">Iron-sulfur</keyword>
<comment type="caution">
    <text evidence="5">The sequence shown here is derived from an EMBL/GenBank/DDBJ whole genome shotgun (WGS) entry which is preliminary data.</text>
</comment>
<proteinExistence type="predicted"/>
<feature type="domain" description="4Fe-4S ferredoxin-type" evidence="4">
    <location>
        <begin position="250"/>
        <end position="282"/>
    </location>
</feature>
<keyword evidence="1" id="KW-0479">Metal-binding</keyword>
<dbReference type="PANTHER" id="PTHR40447">
    <property type="entry name" value="ANAEROBIC SULFITE REDUCTASE SUBUNIT A"/>
    <property type="match status" value="1"/>
</dbReference>
<dbReference type="PROSITE" id="PS00198">
    <property type="entry name" value="4FE4S_FER_1"/>
    <property type="match status" value="1"/>
</dbReference>
<evidence type="ECO:0000256" key="2">
    <source>
        <dbReference type="ARBA" id="ARBA00023004"/>
    </source>
</evidence>
<dbReference type="InterPro" id="IPR017900">
    <property type="entry name" value="4Fe4S_Fe_S_CS"/>
</dbReference>
<protein>
    <submittedName>
        <fullName evidence="5">4Fe-4S dicluster domain-containing protein</fullName>
    </submittedName>
</protein>
<dbReference type="Proteomes" id="UP001232536">
    <property type="component" value="Unassembled WGS sequence"/>
</dbReference>
<evidence type="ECO:0000313" key="5">
    <source>
        <dbReference type="EMBL" id="MDO8108478.1"/>
    </source>
</evidence>
<name>A0ABT9DF65_9CELL</name>
<dbReference type="PANTHER" id="PTHR40447:SF1">
    <property type="entry name" value="ANAEROBIC SULFITE REDUCTASE SUBUNIT A"/>
    <property type="match status" value="1"/>
</dbReference>
<dbReference type="EMBL" id="JAUQYP010000002">
    <property type="protein sequence ID" value="MDO8108478.1"/>
    <property type="molecule type" value="Genomic_DNA"/>
</dbReference>
<keyword evidence="6" id="KW-1185">Reference proteome</keyword>
<feature type="domain" description="4Fe-4S ferredoxin-type" evidence="4">
    <location>
        <begin position="331"/>
        <end position="359"/>
    </location>
</feature>